<evidence type="ECO:0000313" key="1">
    <source>
        <dbReference type="EMBL" id="KAF5373318.1"/>
    </source>
</evidence>
<comment type="caution">
    <text evidence="1">The sequence shown here is derived from an EMBL/GenBank/DDBJ whole genome shotgun (WGS) entry which is preliminary data.</text>
</comment>
<organism evidence="1 2">
    <name type="scientific">Tricholomella constricta</name>
    <dbReference type="NCBI Taxonomy" id="117010"/>
    <lineage>
        <taxon>Eukaryota</taxon>
        <taxon>Fungi</taxon>
        <taxon>Dikarya</taxon>
        <taxon>Basidiomycota</taxon>
        <taxon>Agaricomycotina</taxon>
        <taxon>Agaricomycetes</taxon>
        <taxon>Agaricomycetidae</taxon>
        <taxon>Agaricales</taxon>
        <taxon>Tricholomatineae</taxon>
        <taxon>Lyophyllaceae</taxon>
        <taxon>Tricholomella</taxon>
    </lineage>
</organism>
<dbReference type="AlphaFoldDB" id="A0A8H5GY96"/>
<reference evidence="1 2" key="1">
    <citation type="journal article" date="2020" name="ISME J.">
        <title>Uncovering the hidden diversity of litter-decomposition mechanisms in mushroom-forming fungi.</title>
        <authorList>
            <person name="Floudas D."/>
            <person name="Bentzer J."/>
            <person name="Ahren D."/>
            <person name="Johansson T."/>
            <person name="Persson P."/>
            <person name="Tunlid A."/>
        </authorList>
    </citation>
    <scope>NUCLEOTIDE SEQUENCE [LARGE SCALE GENOMIC DNA]</scope>
    <source>
        <strain evidence="1 2">CBS 661.87</strain>
    </source>
</reference>
<name>A0A8H5GY96_9AGAR</name>
<accession>A0A8H5GY96</accession>
<proteinExistence type="predicted"/>
<evidence type="ECO:0000313" key="2">
    <source>
        <dbReference type="Proteomes" id="UP000565441"/>
    </source>
</evidence>
<gene>
    <name evidence="1" type="ORF">D9615_007427</name>
</gene>
<dbReference type="Proteomes" id="UP000565441">
    <property type="component" value="Unassembled WGS sequence"/>
</dbReference>
<dbReference type="EMBL" id="JAACJP010000040">
    <property type="protein sequence ID" value="KAF5373318.1"/>
    <property type="molecule type" value="Genomic_DNA"/>
</dbReference>
<sequence length="131" mass="15021">MFGAEPISGVKDFLKSSYPVQLELPDVIFNDNNCRLQAHLQAQKDDYFRYVMLPIDVFHFISKHKEPDEFCQKHCNPALFEELADEDGNWVFNSSISQQVNVWIGGYRSVVRDMLAHDLQVSVGGETLVEI</sequence>
<protein>
    <submittedName>
        <fullName evidence="1">Uncharacterized protein</fullName>
    </submittedName>
</protein>
<keyword evidence="2" id="KW-1185">Reference proteome</keyword>
<dbReference type="OrthoDB" id="2501483at2759"/>